<protein>
    <recommendedName>
        <fullName evidence="5">Acetylornithine aminotransferase</fullName>
        <shortName evidence="5">ACOAT</shortName>
        <ecNumber evidence="5">2.6.1.11</ecNumber>
    </recommendedName>
</protein>
<dbReference type="InterPro" id="IPR015422">
    <property type="entry name" value="PyrdxlP-dep_Trfase_small"/>
</dbReference>
<keyword evidence="5" id="KW-0055">Arginine biosynthesis</keyword>
<feature type="binding site" evidence="5">
    <location>
        <position position="138"/>
    </location>
    <ligand>
        <name>N(2)-acetyl-L-ornithine</name>
        <dbReference type="ChEBI" id="CHEBI:57805"/>
    </ligand>
</feature>
<dbReference type="GO" id="GO:0030170">
    <property type="term" value="F:pyridoxal phosphate binding"/>
    <property type="evidence" value="ECO:0007669"/>
    <property type="project" value="InterPro"/>
</dbReference>
<reference evidence="6" key="1">
    <citation type="journal article" date="2021" name="PeerJ">
        <title>Extensive microbial diversity within the chicken gut microbiome revealed by metagenomics and culture.</title>
        <authorList>
            <person name="Gilroy R."/>
            <person name="Ravi A."/>
            <person name="Getino M."/>
            <person name="Pursley I."/>
            <person name="Horton D.L."/>
            <person name="Alikhan N.F."/>
            <person name="Baker D."/>
            <person name="Gharbi K."/>
            <person name="Hall N."/>
            <person name="Watson M."/>
            <person name="Adriaenssens E.M."/>
            <person name="Foster-Nyarko E."/>
            <person name="Jarju S."/>
            <person name="Secka A."/>
            <person name="Antonio M."/>
            <person name="Oren A."/>
            <person name="Chaudhuri R.R."/>
            <person name="La Ragione R."/>
            <person name="Hildebrand F."/>
            <person name="Pallen M.J."/>
        </authorList>
    </citation>
    <scope>NUCLEOTIDE SEQUENCE</scope>
    <source>
        <strain evidence="6">1282</strain>
    </source>
</reference>
<dbReference type="InterPro" id="IPR050103">
    <property type="entry name" value="Class-III_PLP-dep_AT"/>
</dbReference>
<dbReference type="GO" id="GO:0003992">
    <property type="term" value="F:N2-acetyl-L-ornithine:2-oxoglutarate 5-aminotransferase activity"/>
    <property type="evidence" value="ECO:0007669"/>
    <property type="project" value="UniProtKB-UniRule"/>
</dbReference>
<reference evidence="6" key="2">
    <citation type="submission" date="2021-04" db="EMBL/GenBank/DDBJ databases">
        <authorList>
            <person name="Gilroy R."/>
        </authorList>
    </citation>
    <scope>NUCLEOTIDE SEQUENCE</scope>
    <source>
        <strain evidence="6">1282</strain>
    </source>
</reference>
<comment type="subunit">
    <text evidence="5">Homodimer.</text>
</comment>
<keyword evidence="1 5" id="KW-0032">Aminotransferase</keyword>
<organism evidence="6 7">
    <name type="scientific">Candidatus Acutalibacter pullistercoris</name>
    <dbReference type="NCBI Taxonomy" id="2838418"/>
    <lineage>
        <taxon>Bacteria</taxon>
        <taxon>Bacillati</taxon>
        <taxon>Bacillota</taxon>
        <taxon>Clostridia</taxon>
        <taxon>Eubacteriales</taxon>
        <taxon>Acutalibacteraceae</taxon>
        <taxon>Acutalibacter</taxon>
    </lineage>
</organism>
<dbReference type="EMBL" id="DXDU01000025">
    <property type="protein sequence ID" value="HIY25922.1"/>
    <property type="molecule type" value="Genomic_DNA"/>
</dbReference>
<dbReference type="Proteomes" id="UP000823915">
    <property type="component" value="Unassembled WGS sequence"/>
</dbReference>
<proteinExistence type="inferred from homology"/>
<feature type="modified residue" description="N6-(pyridoxal phosphate)lysine" evidence="5">
    <location>
        <position position="249"/>
    </location>
</feature>
<evidence type="ECO:0000313" key="7">
    <source>
        <dbReference type="Proteomes" id="UP000823915"/>
    </source>
</evidence>
<feature type="binding site" evidence="5">
    <location>
        <position position="135"/>
    </location>
    <ligand>
        <name>pyridoxal 5'-phosphate</name>
        <dbReference type="ChEBI" id="CHEBI:597326"/>
    </ligand>
</feature>
<comment type="miscellaneous">
    <text evidence="5">May also have succinyldiaminopimelate aminotransferase activity, thus carrying out the corresponding step in lysine biosynthesis.</text>
</comment>
<dbReference type="Pfam" id="PF00202">
    <property type="entry name" value="Aminotran_3"/>
    <property type="match status" value="1"/>
</dbReference>
<dbReference type="GO" id="GO:0006526">
    <property type="term" value="P:L-arginine biosynthetic process"/>
    <property type="evidence" value="ECO:0007669"/>
    <property type="project" value="UniProtKB-UniRule"/>
</dbReference>
<evidence type="ECO:0000256" key="4">
    <source>
        <dbReference type="ARBA" id="ARBA00022898"/>
    </source>
</evidence>
<dbReference type="Gene3D" id="3.40.640.10">
    <property type="entry name" value="Type I PLP-dependent aspartate aminotransferase-like (Major domain)"/>
    <property type="match status" value="1"/>
</dbReference>
<gene>
    <name evidence="5" type="primary">argD</name>
    <name evidence="6" type="ORF">H9838_01960</name>
</gene>
<dbReference type="NCBIfam" id="TIGR00707">
    <property type="entry name" value="argD"/>
    <property type="match status" value="1"/>
</dbReference>
<dbReference type="NCBIfam" id="NF002325">
    <property type="entry name" value="PRK01278.1"/>
    <property type="match status" value="1"/>
</dbReference>
<dbReference type="PROSITE" id="PS00600">
    <property type="entry name" value="AA_TRANSFER_CLASS_3"/>
    <property type="match status" value="1"/>
</dbReference>
<sequence length="388" mass="41515">MYFQEIKEQDQTYILPTYGRVDVALVKGKNARAWDADGKEYIDFTSGIGVNALGYSDPQWAAAVGEQAGKIQHLCNYYYSPENTALAESLCQAAGMGKAFFCNSGAEANECAVKVARKYGEKRGAAKIVTLENSFHGRTLTTLAATGQAGFHKQFLPLTEGFLYAKAGDLPGIEKLLDGSVCAVMLEMVQGEGGVIPMEESFVKGLAKLCRERDVLLLIDEVQTGIGRTGTFYAYQGYGVEPDVVTTAKGLAGGLPMGACLVSKALGDILQPGENGSTFGGNPVACAGARVVVDRVSDPVFLHSVTEKGAYLREKLEALPQVEYVRGKGLMLGAKLKNKDAHDVLVQCAKAGLLVLTAKELVRFLPPLTITKEDIDQGLAIFQKVLEG</sequence>
<dbReference type="PIRSF" id="PIRSF000521">
    <property type="entry name" value="Transaminase_4ab_Lys_Orn"/>
    <property type="match status" value="1"/>
</dbReference>
<comment type="subcellular location">
    <subcellularLocation>
        <location evidence="5">Cytoplasm</location>
    </subcellularLocation>
</comment>
<dbReference type="GO" id="GO:0042802">
    <property type="term" value="F:identical protein binding"/>
    <property type="evidence" value="ECO:0007669"/>
    <property type="project" value="TreeGrafter"/>
</dbReference>
<feature type="binding site" evidence="5">
    <location>
        <position position="278"/>
    </location>
    <ligand>
        <name>pyridoxal 5'-phosphate</name>
        <dbReference type="ChEBI" id="CHEBI:597326"/>
    </ligand>
</feature>
<dbReference type="SUPFAM" id="SSF53383">
    <property type="entry name" value="PLP-dependent transferases"/>
    <property type="match status" value="1"/>
</dbReference>
<dbReference type="FunFam" id="3.40.640.10:FF:000004">
    <property type="entry name" value="Acetylornithine aminotransferase"/>
    <property type="match status" value="1"/>
</dbReference>
<comment type="catalytic activity">
    <reaction evidence="5">
        <text>N(2)-acetyl-L-ornithine + 2-oxoglutarate = N-acetyl-L-glutamate 5-semialdehyde + L-glutamate</text>
        <dbReference type="Rhea" id="RHEA:18049"/>
        <dbReference type="ChEBI" id="CHEBI:16810"/>
        <dbReference type="ChEBI" id="CHEBI:29123"/>
        <dbReference type="ChEBI" id="CHEBI:29985"/>
        <dbReference type="ChEBI" id="CHEBI:57805"/>
        <dbReference type="EC" id="2.6.1.11"/>
    </reaction>
</comment>
<dbReference type="GO" id="GO:0005737">
    <property type="term" value="C:cytoplasm"/>
    <property type="evidence" value="ECO:0007669"/>
    <property type="project" value="UniProtKB-SubCell"/>
</dbReference>
<comment type="similarity">
    <text evidence="5">Belongs to the class-III pyridoxal-phosphate-dependent aminotransferase family. ArgD subfamily.</text>
</comment>
<name>A0A9D1YBJ0_9FIRM</name>
<comment type="pathway">
    <text evidence="5">Amino-acid biosynthesis; L-arginine biosynthesis; N(2)-acetyl-L-ornithine from L-glutamate: step 4/4.</text>
</comment>
<evidence type="ECO:0000256" key="1">
    <source>
        <dbReference type="ARBA" id="ARBA00022576"/>
    </source>
</evidence>
<evidence type="ECO:0000256" key="5">
    <source>
        <dbReference type="HAMAP-Rule" id="MF_01107"/>
    </source>
</evidence>
<dbReference type="PANTHER" id="PTHR11986:SF79">
    <property type="entry name" value="ACETYLORNITHINE AMINOTRANSFERASE, MITOCHONDRIAL"/>
    <property type="match status" value="1"/>
</dbReference>
<dbReference type="InterPro" id="IPR015421">
    <property type="entry name" value="PyrdxlP-dep_Trfase_major"/>
</dbReference>
<feature type="binding site" evidence="5">
    <location>
        <begin position="105"/>
        <end position="106"/>
    </location>
    <ligand>
        <name>pyridoxal 5'-phosphate</name>
        <dbReference type="ChEBI" id="CHEBI:597326"/>
    </ligand>
</feature>
<comment type="caution">
    <text evidence="6">The sequence shown here is derived from an EMBL/GenBank/DDBJ whole genome shotgun (WGS) entry which is preliminary data.</text>
</comment>
<dbReference type="EC" id="2.6.1.11" evidence="5"/>
<keyword evidence="3 5" id="KW-0808">Transferase</keyword>
<dbReference type="HAMAP" id="MF_01107">
    <property type="entry name" value="ArgD_aminotrans_3"/>
    <property type="match status" value="1"/>
</dbReference>
<evidence type="ECO:0000256" key="2">
    <source>
        <dbReference type="ARBA" id="ARBA00022605"/>
    </source>
</evidence>
<dbReference type="InterPro" id="IPR015424">
    <property type="entry name" value="PyrdxlP-dep_Trfase"/>
</dbReference>
<keyword evidence="5" id="KW-0963">Cytoplasm</keyword>
<dbReference type="InterPro" id="IPR005814">
    <property type="entry name" value="Aminotrans_3"/>
</dbReference>
<dbReference type="AlphaFoldDB" id="A0A9D1YBJ0"/>
<accession>A0A9D1YBJ0</accession>
<evidence type="ECO:0000313" key="6">
    <source>
        <dbReference type="EMBL" id="HIY25922.1"/>
    </source>
</evidence>
<keyword evidence="2 5" id="KW-0028">Amino-acid biosynthesis</keyword>
<dbReference type="InterPro" id="IPR049704">
    <property type="entry name" value="Aminotrans_3_PPA_site"/>
</dbReference>
<feature type="binding site" evidence="5">
    <location>
        <begin position="220"/>
        <end position="223"/>
    </location>
    <ligand>
        <name>pyridoxal 5'-phosphate</name>
        <dbReference type="ChEBI" id="CHEBI:597326"/>
    </ligand>
</feature>
<dbReference type="Gene3D" id="3.90.1150.10">
    <property type="entry name" value="Aspartate Aminotransferase, domain 1"/>
    <property type="match status" value="1"/>
</dbReference>
<comment type="cofactor">
    <cofactor evidence="5">
        <name>pyridoxal 5'-phosphate</name>
        <dbReference type="ChEBI" id="CHEBI:597326"/>
    </cofactor>
    <text evidence="5">Binds 1 pyridoxal phosphate per subunit.</text>
</comment>
<dbReference type="PANTHER" id="PTHR11986">
    <property type="entry name" value="AMINOTRANSFERASE CLASS III"/>
    <property type="match status" value="1"/>
</dbReference>
<evidence type="ECO:0000256" key="3">
    <source>
        <dbReference type="ARBA" id="ARBA00022679"/>
    </source>
</evidence>
<keyword evidence="4 5" id="KW-0663">Pyridoxal phosphate</keyword>
<dbReference type="InterPro" id="IPR004636">
    <property type="entry name" value="AcOrn/SuccOrn_fam"/>
</dbReference>
<feature type="binding site" evidence="5">
    <location>
        <position position="277"/>
    </location>
    <ligand>
        <name>N(2)-acetyl-L-ornithine</name>
        <dbReference type="ChEBI" id="CHEBI:57805"/>
    </ligand>
</feature>
<dbReference type="CDD" id="cd00610">
    <property type="entry name" value="OAT_like"/>
    <property type="match status" value="1"/>
</dbReference>